<protein>
    <submittedName>
        <fullName evidence="1">Uncharacterized protein</fullName>
    </submittedName>
</protein>
<dbReference type="Proteomes" id="UP001159427">
    <property type="component" value="Unassembled WGS sequence"/>
</dbReference>
<evidence type="ECO:0000313" key="2">
    <source>
        <dbReference type="Proteomes" id="UP001159427"/>
    </source>
</evidence>
<organism evidence="1 2">
    <name type="scientific">Porites evermanni</name>
    <dbReference type="NCBI Taxonomy" id="104178"/>
    <lineage>
        <taxon>Eukaryota</taxon>
        <taxon>Metazoa</taxon>
        <taxon>Cnidaria</taxon>
        <taxon>Anthozoa</taxon>
        <taxon>Hexacorallia</taxon>
        <taxon>Scleractinia</taxon>
        <taxon>Fungiina</taxon>
        <taxon>Poritidae</taxon>
        <taxon>Porites</taxon>
    </lineage>
</organism>
<gene>
    <name evidence="1" type="ORF">PEVE_00030509</name>
</gene>
<sequence length="151" mass="17167">MVDGKEIKLGLFADDLTGFLKNDKSLIKFLELVLLFGKDKVRRRVLVGDIEDGGLKASHLDSIIKTQRILCCKKLASEDLSSWKIILFHYLKPVGGEFIRGCNFDVKKLPIKLPGFYEECLKDFSRYSAANKVSLDNINAVDISKIILWCW</sequence>
<dbReference type="EMBL" id="CALNXI010004311">
    <property type="protein sequence ID" value="CAH3195528.1"/>
    <property type="molecule type" value="Genomic_DNA"/>
</dbReference>
<keyword evidence="2" id="KW-1185">Reference proteome</keyword>
<comment type="caution">
    <text evidence="1">The sequence shown here is derived from an EMBL/GenBank/DDBJ whole genome shotgun (WGS) entry which is preliminary data.</text>
</comment>
<accession>A0ABN8SVE0</accession>
<reference evidence="1 2" key="1">
    <citation type="submission" date="2022-05" db="EMBL/GenBank/DDBJ databases">
        <authorList>
            <consortium name="Genoscope - CEA"/>
            <person name="William W."/>
        </authorList>
    </citation>
    <scope>NUCLEOTIDE SEQUENCE [LARGE SCALE GENOMIC DNA]</scope>
</reference>
<name>A0ABN8SVE0_9CNID</name>
<evidence type="ECO:0000313" key="1">
    <source>
        <dbReference type="EMBL" id="CAH3195528.1"/>
    </source>
</evidence>
<proteinExistence type="predicted"/>